<reference evidence="1" key="1">
    <citation type="journal article" date="2020" name="bioRxiv">
        <title>Chromosome-level reference genome of the European wasp spider Argiope bruennichi: a resource for studies on range expansion and evolutionary adaptation.</title>
        <authorList>
            <person name="Sheffer M.M."/>
            <person name="Hoppe A."/>
            <person name="Krehenwinkel H."/>
            <person name="Uhl G."/>
            <person name="Kuss A.W."/>
            <person name="Jensen L."/>
            <person name="Jensen C."/>
            <person name="Gillespie R.G."/>
            <person name="Hoff K.J."/>
            <person name="Prost S."/>
        </authorList>
    </citation>
    <scope>NUCLEOTIDE SEQUENCE</scope>
</reference>
<organism evidence="1 2">
    <name type="scientific">Argiope bruennichi</name>
    <name type="common">Wasp spider</name>
    <name type="synonym">Aranea bruennichi</name>
    <dbReference type="NCBI Taxonomy" id="94029"/>
    <lineage>
        <taxon>Eukaryota</taxon>
        <taxon>Metazoa</taxon>
        <taxon>Ecdysozoa</taxon>
        <taxon>Arthropoda</taxon>
        <taxon>Chelicerata</taxon>
        <taxon>Arachnida</taxon>
        <taxon>Araneae</taxon>
        <taxon>Araneomorphae</taxon>
        <taxon>Entelegynae</taxon>
        <taxon>Araneoidea</taxon>
        <taxon>Araneidae</taxon>
        <taxon>Argiope</taxon>
    </lineage>
</organism>
<dbReference type="AlphaFoldDB" id="A0A8T0F116"/>
<sequence>MRVRTSSCVWKGEQKLPTVTVSIRANTHSPSPTETPIFLCIDGRGVNPHALPAPLFLYFQCFLLGFQGCKVGKCLYEWNLVLGEDWLSVPHDDGWFKEWTCASYPNGIEKVNHNGGQNGTYLPGLFFKLFQ</sequence>
<name>A0A8T0F116_ARGBR</name>
<dbReference type="Proteomes" id="UP000807504">
    <property type="component" value="Unassembled WGS sequence"/>
</dbReference>
<dbReference type="EMBL" id="JABXBU010001863">
    <property type="protein sequence ID" value="KAF8782679.1"/>
    <property type="molecule type" value="Genomic_DNA"/>
</dbReference>
<protein>
    <submittedName>
        <fullName evidence="1">Uncharacterized protein</fullName>
    </submittedName>
</protein>
<reference evidence="1" key="2">
    <citation type="submission" date="2020-06" db="EMBL/GenBank/DDBJ databases">
        <authorList>
            <person name="Sheffer M."/>
        </authorList>
    </citation>
    <scope>NUCLEOTIDE SEQUENCE</scope>
</reference>
<accession>A0A8T0F116</accession>
<gene>
    <name evidence="1" type="ORF">HNY73_012938</name>
</gene>
<proteinExistence type="predicted"/>
<keyword evidence="2" id="KW-1185">Reference proteome</keyword>
<evidence type="ECO:0000313" key="2">
    <source>
        <dbReference type="Proteomes" id="UP000807504"/>
    </source>
</evidence>
<comment type="caution">
    <text evidence="1">The sequence shown here is derived from an EMBL/GenBank/DDBJ whole genome shotgun (WGS) entry which is preliminary data.</text>
</comment>
<evidence type="ECO:0000313" key="1">
    <source>
        <dbReference type="EMBL" id="KAF8782679.1"/>
    </source>
</evidence>